<dbReference type="GO" id="GO:0044877">
    <property type="term" value="F:protein-containing complex binding"/>
    <property type="evidence" value="ECO:0007669"/>
    <property type="project" value="EnsemblFungi"/>
</dbReference>
<dbReference type="GO" id="GO:0043007">
    <property type="term" value="P:maintenance of rDNA"/>
    <property type="evidence" value="ECO:0007669"/>
    <property type="project" value="EnsemblFungi"/>
</dbReference>
<evidence type="ECO:0000256" key="1">
    <source>
        <dbReference type="SAM" id="MobiDB-lite"/>
    </source>
</evidence>
<evidence type="ECO:0000313" key="3">
    <source>
        <dbReference type="EMBL" id="ODQ81523.1"/>
    </source>
</evidence>
<feature type="domain" description="LsmAD" evidence="2">
    <location>
        <begin position="158"/>
        <end position="230"/>
    </location>
</feature>
<dbReference type="GO" id="GO:0003729">
    <property type="term" value="F:mRNA binding"/>
    <property type="evidence" value="ECO:0007669"/>
    <property type="project" value="TreeGrafter"/>
</dbReference>
<dbReference type="SMART" id="SM01272">
    <property type="entry name" value="LsmAD"/>
    <property type="match status" value="1"/>
</dbReference>
<dbReference type="GO" id="GO:0034063">
    <property type="term" value="P:stress granule assembly"/>
    <property type="evidence" value="ECO:0007669"/>
    <property type="project" value="EnsemblFungi"/>
</dbReference>
<dbReference type="GeneID" id="30149467"/>
<dbReference type="GO" id="GO:1901524">
    <property type="term" value="P:regulation of mitophagy"/>
    <property type="evidence" value="ECO:0007669"/>
    <property type="project" value="EnsemblFungi"/>
</dbReference>
<evidence type="ECO:0000259" key="2">
    <source>
        <dbReference type="SMART" id="SM01272"/>
    </source>
</evidence>
<gene>
    <name evidence="3" type="ORF">BABINDRAFT_33020</name>
</gene>
<dbReference type="STRING" id="984486.A0A1E3QV14"/>
<feature type="compositionally biased region" description="Low complexity" evidence="1">
    <location>
        <begin position="91"/>
        <end position="106"/>
    </location>
</feature>
<name>A0A1E3QV14_9ASCO</name>
<dbReference type="RefSeq" id="XP_018986851.1">
    <property type="nucleotide sequence ID" value="XM_019131614.1"/>
</dbReference>
<dbReference type="GO" id="GO:1904262">
    <property type="term" value="P:negative regulation of TORC1 signaling"/>
    <property type="evidence" value="ECO:0007669"/>
    <property type="project" value="EnsemblFungi"/>
</dbReference>
<feature type="region of interest" description="Disordered" evidence="1">
    <location>
        <begin position="585"/>
        <end position="614"/>
    </location>
</feature>
<dbReference type="Proteomes" id="UP000094336">
    <property type="component" value="Unassembled WGS sequence"/>
</dbReference>
<feature type="region of interest" description="Disordered" evidence="1">
    <location>
        <begin position="91"/>
        <end position="117"/>
    </location>
</feature>
<accession>A0A1E3QV14</accession>
<dbReference type="OrthoDB" id="2275718at2759"/>
<feature type="compositionally biased region" description="Basic and acidic residues" evidence="1">
    <location>
        <begin position="107"/>
        <end position="117"/>
    </location>
</feature>
<feature type="region of interest" description="Disordered" evidence="1">
    <location>
        <begin position="272"/>
        <end position="291"/>
    </location>
</feature>
<dbReference type="InterPro" id="IPR045117">
    <property type="entry name" value="ATXN2-like"/>
</dbReference>
<dbReference type="PANTHER" id="PTHR12854">
    <property type="entry name" value="ATAXIN 2-RELATED"/>
    <property type="match status" value="1"/>
</dbReference>
<dbReference type="Pfam" id="PF06741">
    <property type="entry name" value="LsmAD"/>
    <property type="match status" value="1"/>
</dbReference>
<dbReference type="Pfam" id="PF14438">
    <property type="entry name" value="SM-ATX"/>
    <property type="match status" value="1"/>
</dbReference>
<evidence type="ECO:0000313" key="4">
    <source>
        <dbReference type="Proteomes" id="UP000094336"/>
    </source>
</evidence>
<dbReference type="PANTHER" id="PTHR12854:SF7">
    <property type="entry name" value="ATAXIN-2 HOMOLOG"/>
    <property type="match status" value="1"/>
</dbReference>
<dbReference type="GO" id="GO:0010494">
    <property type="term" value="C:cytoplasmic stress granule"/>
    <property type="evidence" value="ECO:0007669"/>
    <property type="project" value="EnsemblFungi"/>
</dbReference>
<feature type="region of interest" description="Disordered" evidence="1">
    <location>
        <begin position="297"/>
        <end position="329"/>
    </location>
</feature>
<keyword evidence="4" id="KW-1185">Reference proteome</keyword>
<dbReference type="GO" id="GO:0005840">
    <property type="term" value="C:ribosome"/>
    <property type="evidence" value="ECO:0007669"/>
    <property type="project" value="EnsemblFungi"/>
</dbReference>
<dbReference type="AlphaFoldDB" id="A0A1E3QV14"/>
<reference evidence="4" key="1">
    <citation type="submission" date="2016-05" db="EMBL/GenBank/DDBJ databases">
        <title>Comparative genomics of biotechnologically important yeasts.</title>
        <authorList>
            <consortium name="DOE Joint Genome Institute"/>
            <person name="Riley R."/>
            <person name="Haridas S."/>
            <person name="Wolfe K.H."/>
            <person name="Lopes M.R."/>
            <person name="Hittinger C.T."/>
            <person name="Goker M."/>
            <person name="Salamov A."/>
            <person name="Wisecaver J."/>
            <person name="Long T.M."/>
            <person name="Aerts A.L."/>
            <person name="Barry K."/>
            <person name="Choi C."/>
            <person name="Clum A."/>
            <person name="Coughlan A.Y."/>
            <person name="Deshpande S."/>
            <person name="Douglass A.P."/>
            <person name="Hanson S.J."/>
            <person name="Klenk H.-P."/>
            <person name="Labutti K."/>
            <person name="Lapidus A."/>
            <person name="Lindquist E."/>
            <person name="Lipzen A."/>
            <person name="Meier-Kolthoff J.P."/>
            <person name="Ohm R.A."/>
            <person name="Otillar R.P."/>
            <person name="Pangilinan J."/>
            <person name="Peng Y."/>
            <person name="Rokas A."/>
            <person name="Rosa C.A."/>
            <person name="Scheuner C."/>
            <person name="Sibirny A.A."/>
            <person name="Slot J.C."/>
            <person name="Stielow J.B."/>
            <person name="Sun H."/>
            <person name="Kurtzman C.P."/>
            <person name="Blackwell M."/>
            <person name="Grigoriev I.V."/>
            <person name="Jeffries T.W."/>
        </authorList>
    </citation>
    <scope>NUCLEOTIDE SEQUENCE [LARGE SCALE GENOMIC DNA]</scope>
    <source>
        <strain evidence="4">NRRL Y-12698</strain>
    </source>
</reference>
<dbReference type="GO" id="GO:0042149">
    <property type="term" value="P:cellular response to glucose starvation"/>
    <property type="evidence" value="ECO:0007669"/>
    <property type="project" value="EnsemblFungi"/>
</dbReference>
<dbReference type="InterPro" id="IPR009604">
    <property type="entry name" value="LsmAD_domain"/>
</dbReference>
<dbReference type="GO" id="GO:0005829">
    <property type="term" value="C:cytosol"/>
    <property type="evidence" value="ECO:0007669"/>
    <property type="project" value="EnsemblFungi"/>
</dbReference>
<dbReference type="GO" id="GO:0045727">
    <property type="term" value="P:positive regulation of translation"/>
    <property type="evidence" value="ECO:0007669"/>
    <property type="project" value="EnsemblFungi"/>
</dbReference>
<sequence length="614" mass="66960">MGDRVVFLLARSLGSEAIVTVTSGARYRGVLTSATLEENLHVVLSYPELYATAPGEEALDADLPKTLIIPNSELLDVELLDVDLAPKPEAASVPEAVPAPETAPETRGFRTDTDISGKQTFKERDLQRWIPDEGTLDWALEDDSTGTWDQFAVNEKKFGVESTYDEHLYTTRIKTDAPDYHQRLRKAEQMAREIEGQGYNGNIHLAEERGLIVDDSGVDEEDKYSGVDRRGDELMAALKFSKSTSPAERAPGKYVPPRQRAAEIHNDPAIILSSGKPASGNSGKSLSEFKAAGTPSALPGFKIAGNRPSSVPQKPMETETKPSESTRLNVQSEINSLKEFSATFKVPQKFPEDLLPILAKDKAKQDEIIRKQTDKPAASTASEDSVPVTSAPITSAATSAISSKSLAKTKTKMDPKAPAFKLNPALVSFTPSQPAVFKSPVLMGTRYKRYGNVTPASFFGKRVPTEHPGKNIAEDFNLFEVAKKAQKDGKPLFIERAYMTPPTWNFTVDKPYTAVLPKADRSMGNYMSGAPMMPMMPMMQMPYDSAAFGMPPGGYIPAMGYPSGGYMPPPTPVYPPGARGFNAPMSPGYAPRPPYPNQFGSYPRSPQPNYSKFS</sequence>
<protein>
    <recommendedName>
        <fullName evidence="2">LsmAD domain-containing protein</fullName>
    </recommendedName>
</protein>
<organism evidence="3 4">
    <name type="scientific">Babjeviella inositovora NRRL Y-12698</name>
    <dbReference type="NCBI Taxonomy" id="984486"/>
    <lineage>
        <taxon>Eukaryota</taxon>
        <taxon>Fungi</taxon>
        <taxon>Dikarya</taxon>
        <taxon>Ascomycota</taxon>
        <taxon>Saccharomycotina</taxon>
        <taxon>Pichiomycetes</taxon>
        <taxon>Serinales incertae sedis</taxon>
        <taxon>Babjeviella</taxon>
    </lineage>
</organism>
<dbReference type="InterPro" id="IPR025852">
    <property type="entry name" value="SM_dom_ATX"/>
</dbReference>
<dbReference type="EMBL" id="KV454427">
    <property type="protein sequence ID" value="ODQ81523.1"/>
    <property type="molecule type" value="Genomic_DNA"/>
</dbReference>
<proteinExistence type="predicted"/>